<reference evidence="1" key="2">
    <citation type="journal article" date="2015" name="Data Brief">
        <title>Shoot transcriptome of the giant reed, Arundo donax.</title>
        <authorList>
            <person name="Barrero R.A."/>
            <person name="Guerrero F.D."/>
            <person name="Moolhuijzen P."/>
            <person name="Goolsby J.A."/>
            <person name="Tidwell J."/>
            <person name="Bellgard S.E."/>
            <person name="Bellgard M.I."/>
        </authorList>
    </citation>
    <scope>NUCLEOTIDE SEQUENCE</scope>
    <source>
        <tissue evidence="1">Shoot tissue taken approximately 20 cm above the soil surface</tissue>
    </source>
</reference>
<sequence>MVMKEGWRGRAIFVDVDAILFEHMRLLVHLAALAARPLGDCRRLLLGYSDSTLFDHVAPAKGKCLNYSSSVRGRGEAKSRVEYA</sequence>
<reference evidence="1" key="1">
    <citation type="submission" date="2014-09" db="EMBL/GenBank/DDBJ databases">
        <authorList>
            <person name="Magalhaes I.L.F."/>
            <person name="Oliveira U."/>
            <person name="Santos F.R."/>
            <person name="Vidigal T.H.D.A."/>
            <person name="Brescovit A.D."/>
            <person name="Santos A.J."/>
        </authorList>
    </citation>
    <scope>NUCLEOTIDE SEQUENCE</scope>
    <source>
        <tissue evidence="1">Shoot tissue taken approximately 20 cm above the soil surface</tissue>
    </source>
</reference>
<dbReference type="EMBL" id="GBRH01262530">
    <property type="protein sequence ID" value="JAD35365.1"/>
    <property type="molecule type" value="Transcribed_RNA"/>
</dbReference>
<proteinExistence type="predicted"/>
<organism evidence="1">
    <name type="scientific">Arundo donax</name>
    <name type="common">Giant reed</name>
    <name type="synonym">Donax arundinaceus</name>
    <dbReference type="NCBI Taxonomy" id="35708"/>
    <lineage>
        <taxon>Eukaryota</taxon>
        <taxon>Viridiplantae</taxon>
        <taxon>Streptophyta</taxon>
        <taxon>Embryophyta</taxon>
        <taxon>Tracheophyta</taxon>
        <taxon>Spermatophyta</taxon>
        <taxon>Magnoliopsida</taxon>
        <taxon>Liliopsida</taxon>
        <taxon>Poales</taxon>
        <taxon>Poaceae</taxon>
        <taxon>PACMAD clade</taxon>
        <taxon>Arundinoideae</taxon>
        <taxon>Arundineae</taxon>
        <taxon>Arundo</taxon>
    </lineage>
</organism>
<dbReference type="AlphaFoldDB" id="A0A0A8ZF42"/>
<accession>A0A0A8ZF42</accession>
<protein>
    <submittedName>
        <fullName evidence="1">Uncharacterized protein</fullName>
    </submittedName>
</protein>
<evidence type="ECO:0000313" key="1">
    <source>
        <dbReference type="EMBL" id="JAD35365.1"/>
    </source>
</evidence>
<name>A0A0A8ZF42_ARUDO</name>